<dbReference type="EMBL" id="BGPR01008988">
    <property type="protein sequence ID" value="GBN37277.1"/>
    <property type="molecule type" value="Genomic_DNA"/>
</dbReference>
<accession>A0A4Y2NGR9</accession>
<evidence type="ECO:0000313" key="2">
    <source>
        <dbReference type="Proteomes" id="UP000499080"/>
    </source>
</evidence>
<name>A0A4Y2NGR9_ARAVE</name>
<comment type="caution">
    <text evidence="1">The sequence shown here is derived from an EMBL/GenBank/DDBJ whole genome shotgun (WGS) entry which is preliminary data.</text>
</comment>
<protein>
    <submittedName>
        <fullName evidence="1">Uncharacterized protein</fullName>
    </submittedName>
</protein>
<proteinExistence type="predicted"/>
<dbReference type="OrthoDB" id="8122238at2759"/>
<dbReference type="AlphaFoldDB" id="A0A4Y2NGR9"/>
<gene>
    <name evidence="1" type="ORF">AVEN_41563_1</name>
</gene>
<dbReference type="Proteomes" id="UP000499080">
    <property type="component" value="Unassembled WGS sequence"/>
</dbReference>
<organism evidence="1 2">
    <name type="scientific">Araneus ventricosus</name>
    <name type="common">Orbweaver spider</name>
    <name type="synonym">Epeira ventricosa</name>
    <dbReference type="NCBI Taxonomy" id="182803"/>
    <lineage>
        <taxon>Eukaryota</taxon>
        <taxon>Metazoa</taxon>
        <taxon>Ecdysozoa</taxon>
        <taxon>Arthropoda</taxon>
        <taxon>Chelicerata</taxon>
        <taxon>Arachnida</taxon>
        <taxon>Araneae</taxon>
        <taxon>Araneomorphae</taxon>
        <taxon>Entelegynae</taxon>
        <taxon>Araneoidea</taxon>
        <taxon>Araneidae</taxon>
        <taxon>Araneus</taxon>
    </lineage>
</organism>
<evidence type="ECO:0000313" key="1">
    <source>
        <dbReference type="EMBL" id="GBN37277.1"/>
    </source>
</evidence>
<reference evidence="1 2" key="1">
    <citation type="journal article" date="2019" name="Sci. Rep.">
        <title>Orb-weaving spider Araneus ventricosus genome elucidates the spidroin gene catalogue.</title>
        <authorList>
            <person name="Kono N."/>
            <person name="Nakamura H."/>
            <person name="Ohtoshi R."/>
            <person name="Moran D.A.P."/>
            <person name="Shinohara A."/>
            <person name="Yoshida Y."/>
            <person name="Fujiwara M."/>
            <person name="Mori M."/>
            <person name="Tomita M."/>
            <person name="Arakawa K."/>
        </authorList>
    </citation>
    <scope>NUCLEOTIDE SEQUENCE [LARGE SCALE GENOMIC DNA]</scope>
</reference>
<keyword evidence="2" id="KW-1185">Reference proteome</keyword>
<sequence length="155" mass="17161">MTWSKIRFPTSRGIQPLHLDCRAINVDTCGRGWGSLASEEIGAGGGPSFECGEGGDKTKIKEVRKIRNQGLAVDCEDDCDVQNILSSIQNQEELKKNITHVQPKGKLPKVIFYNIPNDIKEPEMAEGIRLRLSVTDETIKVKFKIKGRKEAPPTG</sequence>